<sequence length="290" mass="31652">MPFRVRRLVGASALLGAGGLLYAREVEPRLIEVVRLGLTLPRLAGAFDGYRVVQIGDIHLDDWSRPARLKRVAEMVNAERPDLIVVTGDFASYSAKRLDGEMLVGALRRLSAPDGVIAILGNHDYLTDVDLILTCVRRAGLTVLLNEVVTLKRGDAELHVAGMDDVMEGRSRLDLVLQEIPEGGAAVLLAHEPDFADVAAATGRFDLQLSGHSHGGQARVPLLGRAVLPPFSQRYTRGLHRVGDMLLYTNRGLGTVNARLRFGCRPEITTLTLRARETSPARRFTEAPRG</sequence>
<dbReference type="Pfam" id="PF00149">
    <property type="entry name" value="Metallophos"/>
    <property type="match status" value="1"/>
</dbReference>
<dbReference type="Proteomes" id="UP000501452">
    <property type="component" value="Chromosome"/>
</dbReference>
<dbReference type="RefSeq" id="WP_166179440.1">
    <property type="nucleotide sequence ID" value="NZ_CP045119.1"/>
</dbReference>
<dbReference type="GO" id="GO:0016020">
    <property type="term" value="C:membrane"/>
    <property type="evidence" value="ECO:0007669"/>
    <property type="project" value="GOC"/>
</dbReference>
<evidence type="ECO:0000313" key="5">
    <source>
        <dbReference type="Proteomes" id="UP000501452"/>
    </source>
</evidence>
<accession>A0A6G8QEC2</accession>
<dbReference type="AlphaFoldDB" id="A0A6G8QEC2"/>
<dbReference type="CDD" id="cd07385">
    <property type="entry name" value="MPP_YkuE_C"/>
    <property type="match status" value="1"/>
</dbReference>
<keyword evidence="5" id="KW-1185">Reference proteome</keyword>
<feature type="domain" description="Calcineurin-like phosphoesterase" evidence="3">
    <location>
        <begin position="51"/>
        <end position="215"/>
    </location>
</feature>
<dbReference type="Gene3D" id="3.60.21.10">
    <property type="match status" value="1"/>
</dbReference>
<dbReference type="GO" id="GO:0046872">
    <property type="term" value="F:metal ion binding"/>
    <property type="evidence" value="ECO:0007669"/>
    <property type="project" value="UniProtKB-KW"/>
</dbReference>
<keyword evidence="1" id="KW-0479">Metal-binding</keyword>
<dbReference type="GO" id="GO:0009245">
    <property type="term" value="P:lipid A biosynthetic process"/>
    <property type="evidence" value="ECO:0007669"/>
    <property type="project" value="TreeGrafter"/>
</dbReference>
<dbReference type="PANTHER" id="PTHR31302:SF31">
    <property type="entry name" value="PHOSPHODIESTERASE YAEI"/>
    <property type="match status" value="1"/>
</dbReference>
<organism evidence="4 5">
    <name type="scientific">Rubrobacter tropicus</name>
    <dbReference type="NCBI Taxonomy" id="2653851"/>
    <lineage>
        <taxon>Bacteria</taxon>
        <taxon>Bacillati</taxon>
        <taxon>Actinomycetota</taxon>
        <taxon>Rubrobacteria</taxon>
        <taxon>Rubrobacterales</taxon>
        <taxon>Rubrobacteraceae</taxon>
        <taxon>Rubrobacter</taxon>
    </lineage>
</organism>
<dbReference type="SUPFAM" id="SSF56300">
    <property type="entry name" value="Metallo-dependent phosphatases"/>
    <property type="match status" value="1"/>
</dbReference>
<keyword evidence="2" id="KW-0378">Hydrolase</keyword>
<evidence type="ECO:0000259" key="3">
    <source>
        <dbReference type="Pfam" id="PF00149"/>
    </source>
</evidence>
<reference evidence="4 5" key="1">
    <citation type="submission" date="2019-10" db="EMBL/GenBank/DDBJ databases">
        <title>Rubrobacter sp nov SCSIO 52090 isolated from a deep-sea sediment in the South China Sea.</title>
        <authorList>
            <person name="Chen R.W."/>
        </authorList>
    </citation>
    <scope>NUCLEOTIDE SEQUENCE [LARGE SCALE GENOMIC DNA]</scope>
    <source>
        <strain evidence="4 5">SCSIO 52909</strain>
    </source>
</reference>
<evidence type="ECO:0000256" key="2">
    <source>
        <dbReference type="ARBA" id="ARBA00022801"/>
    </source>
</evidence>
<evidence type="ECO:0000256" key="1">
    <source>
        <dbReference type="ARBA" id="ARBA00022723"/>
    </source>
</evidence>
<dbReference type="InterPro" id="IPR051158">
    <property type="entry name" value="Metallophosphoesterase_sf"/>
</dbReference>
<proteinExistence type="predicted"/>
<name>A0A6G8QEC2_9ACTN</name>
<dbReference type="PANTHER" id="PTHR31302">
    <property type="entry name" value="TRANSMEMBRANE PROTEIN WITH METALLOPHOSPHOESTERASE DOMAIN-RELATED"/>
    <property type="match status" value="1"/>
</dbReference>
<dbReference type="InterPro" id="IPR004843">
    <property type="entry name" value="Calcineurin-like_PHP"/>
</dbReference>
<gene>
    <name evidence="4" type="ORF">GBA63_21015</name>
</gene>
<dbReference type="InterPro" id="IPR029052">
    <property type="entry name" value="Metallo-depent_PP-like"/>
</dbReference>
<dbReference type="EMBL" id="CP045119">
    <property type="protein sequence ID" value="QIN84846.1"/>
    <property type="molecule type" value="Genomic_DNA"/>
</dbReference>
<evidence type="ECO:0000313" key="4">
    <source>
        <dbReference type="EMBL" id="QIN84846.1"/>
    </source>
</evidence>
<dbReference type="KEGG" id="rub:GBA63_21015"/>
<protein>
    <submittedName>
        <fullName evidence="4">Metallophosphoesterase</fullName>
    </submittedName>
</protein>
<dbReference type="GO" id="GO:0008758">
    <property type="term" value="F:UDP-2,3-diacylglucosamine hydrolase activity"/>
    <property type="evidence" value="ECO:0007669"/>
    <property type="project" value="TreeGrafter"/>
</dbReference>